<dbReference type="HAMAP" id="MF_04109">
    <property type="entry name" value="ENDOLYSIN_LAMBDA"/>
    <property type="match status" value="1"/>
</dbReference>
<comment type="caution">
    <text evidence="2">The sequence shown here is derived from an EMBL/GenBank/DDBJ whole genome shotgun (WGS) entry which is preliminary data.</text>
</comment>
<dbReference type="InterPro" id="IPR036365">
    <property type="entry name" value="PGBD-like_sf"/>
</dbReference>
<evidence type="ECO:0000313" key="3">
    <source>
        <dbReference type="Proteomes" id="UP000217771"/>
    </source>
</evidence>
<dbReference type="GO" id="GO:0003796">
    <property type="term" value="F:lysozyme activity"/>
    <property type="evidence" value="ECO:0007669"/>
    <property type="project" value="InterPro"/>
</dbReference>
<dbReference type="SUPFAM" id="SSF53955">
    <property type="entry name" value="Lysozyme-like"/>
    <property type="match status" value="1"/>
</dbReference>
<evidence type="ECO:0000259" key="1">
    <source>
        <dbReference type="Pfam" id="PF01471"/>
    </source>
</evidence>
<dbReference type="SUPFAM" id="SSF47090">
    <property type="entry name" value="PGBD-like"/>
    <property type="match status" value="1"/>
</dbReference>
<dbReference type="InterPro" id="IPR036366">
    <property type="entry name" value="PGBDSf"/>
</dbReference>
<organism evidence="2 3">
    <name type="scientific">Halomonas salipaludis</name>
    <dbReference type="NCBI Taxonomy" id="2032625"/>
    <lineage>
        <taxon>Bacteria</taxon>
        <taxon>Pseudomonadati</taxon>
        <taxon>Pseudomonadota</taxon>
        <taxon>Gammaproteobacteria</taxon>
        <taxon>Oceanospirillales</taxon>
        <taxon>Halomonadaceae</taxon>
        <taxon>Halomonas</taxon>
    </lineage>
</organism>
<dbReference type="InterPro" id="IPR002477">
    <property type="entry name" value="Peptidoglycan-bd-like"/>
</dbReference>
<keyword evidence="3" id="KW-1185">Reference proteome</keyword>
<dbReference type="CDD" id="cd00736">
    <property type="entry name" value="lambda_lys-like"/>
    <property type="match status" value="1"/>
</dbReference>
<dbReference type="Gene3D" id="1.10.530.10">
    <property type="match status" value="1"/>
</dbReference>
<dbReference type="GO" id="GO:0009253">
    <property type="term" value="P:peptidoglycan catabolic process"/>
    <property type="evidence" value="ECO:0007669"/>
    <property type="project" value="InterPro"/>
</dbReference>
<dbReference type="GO" id="GO:0044659">
    <property type="term" value="P:viral release from host cell by cytolysis"/>
    <property type="evidence" value="ECO:0007669"/>
    <property type="project" value="InterPro"/>
</dbReference>
<dbReference type="InterPro" id="IPR034691">
    <property type="entry name" value="Endolysin_lambda_type"/>
</dbReference>
<dbReference type="RefSeq" id="WP_095619243.1">
    <property type="nucleotide sequence ID" value="NZ_NSKB01000001.1"/>
</dbReference>
<proteinExistence type="inferred from homology"/>
<dbReference type="AlphaFoldDB" id="A0A2A2F361"/>
<dbReference type="Gene3D" id="1.10.101.10">
    <property type="entry name" value="PGBD-like superfamily/PGBD"/>
    <property type="match status" value="1"/>
</dbReference>
<dbReference type="InterPro" id="IPR023346">
    <property type="entry name" value="Lysozyme-like_dom_sf"/>
</dbReference>
<gene>
    <name evidence="2" type="ORF">CK498_02345</name>
</gene>
<protein>
    <recommendedName>
        <fullName evidence="1">Peptidoglycan binding-like domain-containing protein</fullName>
    </recommendedName>
</protein>
<dbReference type="Proteomes" id="UP000217771">
    <property type="component" value="Unassembled WGS sequence"/>
</dbReference>
<sequence>MTALLRRGSRGEAVRALQQELNRQAGAGLVDDGVFGPVTERAVKAFQRSRGLTPDGLVGPATRGALGTAPKRPAPGQGEANLCAFLDMIAFAEGTDRYGEQDGYDVLVGGELFTDFSDHPNKRVWLPAYGIHSTAAGRYQILHRYWKHYQAQLGLPDFGPASQDLYAVQQIRERRAYDDVLAGRISDAIRKCANIWASFPGAGYGQREVAERELIAFYRRKGGRLEHETGEMTA</sequence>
<name>A0A2A2F361_9GAMM</name>
<dbReference type="EMBL" id="NSKB01000001">
    <property type="protein sequence ID" value="PAU79230.1"/>
    <property type="molecule type" value="Genomic_DNA"/>
</dbReference>
<reference evidence="2 3" key="1">
    <citation type="submission" date="2017-08" db="EMBL/GenBank/DDBJ databases">
        <title>Halomonas alkalisoli sp. nov., isolated from saline alkaline soil.</title>
        <authorList>
            <person name="Wang D."/>
            <person name="Zhang G."/>
        </authorList>
    </citation>
    <scope>NUCLEOTIDE SEQUENCE [LARGE SCALE GENOMIC DNA]</scope>
    <source>
        <strain evidence="2 3">WRN001</strain>
    </source>
</reference>
<feature type="domain" description="Peptidoglycan binding-like" evidence="1">
    <location>
        <begin position="10"/>
        <end position="66"/>
    </location>
</feature>
<evidence type="ECO:0000313" key="2">
    <source>
        <dbReference type="EMBL" id="PAU79230.1"/>
    </source>
</evidence>
<accession>A0A2A2F361</accession>
<dbReference type="OrthoDB" id="8660079at2"/>
<dbReference type="Pfam" id="PF01471">
    <property type="entry name" value="PG_binding_1"/>
    <property type="match status" value="1"/>
</dbReference>